<evidence type="ECO:0000256" key="1">
    <source>
        <dbReference type="ARBA" id="ARBA00004251"/>
    </source>
</evidence>
<accession>A0A2T7EIY5</accession>
<keyword evidence="4" id="KW-0433">Leucine-rich repeat</keyword>
<dbReference type="PANTHER" id="PTHR48061">
    <property type="entry name" value="LEUCINE-RICH REPEAT RECEPTOR PROTEIN KINASE EMS1-LIKE-RELATED"/>
    <property type="match status" value="1"/>
</dbReference>
<keyword evidence="8" id="KW-1133">Transmembrane helix</keyword>
<comment type="subcellular location">
    <subcellularLocation>
        <location evidence="1">Cell membrane</location>
        <topology evidence="1">Single-pass type I membrane protein</topology>
    </subcellularLocation>
</comment>
<dbReference type="Proteomes" id="UP000244336">
    <property type="component" value="Chromosome 3"/>
</dbReference>
<evidence type="ECO:0000256" key="3">
    <source>
        <dbReference type="ARBA" id="ARBA00022475"/>
    </source>
</evidence>
<evidence type="ECO:0000256" key="8">
    <source>
        <dbReference type="ARBA" id="ARBA00022989"/>
    </source>
</evidence>
<keyword evidence="12" id="KW-1185">Reference proteome</keyword>
<evidence type="ECO:0000313" key="12">
    <source>
        <dbReference type="Proteomes" id="UP000244336"/>
    </source>
</evidence>
<keyword evidence="10" id="KW-0325">Glycoprotein</keyword>
<dbReference type="STRING" id="1504633.A0A2T7EIY5"/>
<keyword evidence="6" id="KW-0732">Signal</keyword>
<evidence type="ECO:0000256" key="5">
    <source>
        <dbReference type="ARBA" id="ARBA00022692"/>
    </source>
</evidence>
<keyword evidence="3" id="KW-1003">Cell membrane</keyword>
<keyword evidence="7" id="KW-0677">Repeat</keyword>
<protein>
    <recommendedName>
        <fullName evidence="13">Leucine-rich repeat-containing N-terminal plant-type domain-containing protein</fullName>
    </recommendedName>
</protein>
<evidence type="ECO:0000256" key="4">
    <source>
        <dbReference type="ARBA" id="ARBA00022614"/>
    </source>
</evidence>
<dbReference type="InterPro" id="IPR003591">
    <property type="entry name" value="Leu-rich_rpt_typical-subtyp"/>
</dbReference>
<dbReference type="SMART" id="SM00369">
    <property type="entry name" value="LRR_TYP"/>
    <property type="match status" value="7"/>
</dbReference>
<dbReference type="InterPro" id="IPR032675">
    <property type="entry name" value="LRR_dom_sf"/>
</dbReference>
<keyword evidence="5" id="KW-0812">Transmembrane</keyword>
<sequence>MHLNIAGNNLMGSVDLASSLWRLENLTSLYLSHNKLTVTEEEGSNSSSTYPSRLVGLGLANCNTTKIPNLLMRLNHMADLDLSSNKLSRDIPNCIWNYDLRSLNLSHNMFTGTELNSSHVIPFSSVLNVFDLSSNRLQGQIPMPSSSASILDYSNNMFSSLLPNFTLYLSSTLYLKLSNNNISGHLPHPICDSPMEILDLSFNNFSGPVPPCLMENGVLSILNLRENQFKGILPTNISSGCSVETIDLHGNKIEGQIPRALHNCSNLEVLDLGRNKITDTFPSWLGRLLNLRVLVLRSNQFHGSIDYLEDEKSGEQFSSLQIIDLASNNLSGNLHPQWFGNLKSMKKYNNTGQIIDHRYLTLSTVGFYQDSVTISYKGSVVTFDRILTTLTAIDISDNALDGSIPASIGNLVSLHVLNMSHNAFSGEIPPQLDTMTALESLDLSSNMLSGEIPQELTDLTFLSILNLSNNQLDGRIPQSRQFETFQNSSFDGNVGLCGPPLSKQCGSPDTQK</sequence>
<gene>
    <name evidence="11" type="ORF">GQ55_3G462600</name>
</gene>
<organism evidence="11 12">
    <name type="scientific">Panicum hallii var. hallii</name>
    <dbReference type="NCBI Taxonomy" id="1504633"/>
    <lineage>
        <taxon>Eukaryota</taxon>
        <taxon>Viridiplantae</taxon>
        <taxon>Streptophyta</taxon>
        <taxon>Embryophyta</taxon>
        <taxon>Tracheophyta</taxon>
        <taxon>Spermatophyta</taxon>
        <taxon>Magnoliopsida</taxon>
        <taxon>Liliopsida</taxon>
        <taxon>Poales</taxon>
        <taxon>Poaceae</taxon>
        <taxon>PACMAD clade</taxon>
        <taxon>Panicoideae</taxon>
        <taxon>Panicodae</taxon>
        <taxon>Paniceae</taxon>
        <taxon>Panicinae</taxon>
        <taxon>Panicum</taxon>
        <taxon>Panicum sect. Panicum</taxon>
    </lineage>
</organism>
<evidence type="ECO:0000313" key="11">
    <source>
        <dbReference type="EMBL" id="PUZ67789.1"/>
    </source>
</evidence>
<evidence type="ECO:0008006" key="13">
    <source>
        <dbReference type="Google" id="ProtNLM"/>
    </source>
</evidence>
<dbReference type="AlphaFoldDB" id="A0A2T7EIY5"/>
<dbReference type="EMBL" id="CM009751">
    <property type="protein sequence ID" value="PUZ67789.1"/>
    <property type="molecule type" value="Genomic_DNA"/>
</dbReference>
<dbReference type="FunFam" id="3.80.10.10:FF:000095">
    <property type="entry name" value="LRR receptor-like serine/threonine-protein kinase GSO1"/>
    <property type="match status" value="2"/>
</dbReference>
<dbReference type="SUPFAM" id="SSF52058">
    <property type="entry name" value="L domain-like"/>
    <property type="match status" value="2"/>
</dbReference>
<dbReference type="InterPro" id="IPR046956">
    <property type="entry name" value="RLP23-like"/>
</dbReference>
<dbReference type="Gramene" id="PUZ67789">
    <property type="protein sequence ID" value="PUZ67789"/>
    <property type="gene ID" value="GQ55_3G462600"/>
</dbReference>
<keyword evidence="9" id="KW-0472">Membrane</keyword>
<dbReference type="PRINTS" id="PR00019">
    <property type="entry name" value="LEURICHRPT"/>
</dbReference>
<dbReference type="PROSITE" id="PS51450">
    <property type="entry name" value="LRR"/>
    <property type="match status" value="1"/>
</dbReference>
<reference evidence="11 12" key="1">
    <citation type="submission" date="2018-04" db="EMBL/GenBank/DDBJ databases">
        <title>WGS assembly of Panicum hallii var. hallii HAL2.</title>
        <authorList>
            <person name="Lovell J."/>
            <person name="Jenkins J."/>
            <person name="Lowry D."/>
            <person name="Mamidi S."/>
            <person name="Sreedasyam A."/>
            <person name="Weng X."/>
            <person name="Barry K."/>
            <person name="Bonette J."/>
            <person name="Campitelli B."/>
            <person name="Daum C."/>
            <person name="Gordon S."/>
            <person name="Gould B."/>
            <person name="Lipzen A."/>
            <person name="MacQueen A."/>
            <person name="Palacio-Mejia J."/>
            <person name="Plott C."/>
            <person name="Shakirov E."/>
            <person name="Shu S."/>
            <person name="Yoshinaga Y."/>
            <person name="Zane M."/>
            <person name="Rokhsar D."/>
            <person name="Grimwood J."/>
            <person name="Schmutz J."/>
            <person name="Juenger T."/>
        </authorList>
    </citation>
    <scope>NUCLEOTIDE SEQUENCE [LARGE SCALE GENOMIC DNA]</scope>
    <source>
        <strain evidence="12">cv. HAL2</strain>
    </source>
</reference>
<dbReference type="Gene3D" id="3.80.10.10">
    <property type="entry name" value="Ribonuclease Inhibitor"/>
    <property type="match status" value="2"/>
</dbReference>
<name>A0A2T7EIY5_9POAL</name>
<dbReference type="OrthoDB" id="994806at2759"/>
<comment type="similarity">
    <text evidence="2">Belongs to the RLP family.</text>
</comment>
<evidence type="ECO:0000256" key="7">
    <source>
        <dbReference type="ARBA" id="ARBA00022737"/>
    </source>
</evidence>
<dbReference type="InterPro" id="IPR001611">
    <property type="entry name" value="Leu-rich_rpt"/>
</dbReference>
<dbReference type="PANTHER" id="PTHR48061:SF2">
    <property type="entry name" value="RECEPTOR LIKE PROTEIN 30-LIKE"/>
    <property type="match status" value="1"/>
</dbReference>
<proteinExistence type="inferred from homology"/>
<evidence type="ECO:0000256" key="10">
    <source>
        <dbReference type="ARBA" id="ARBA00023180"/>
    </source>
</evidence>
<evidence type="ECO:0000256" key="2">
    <source>
        <dbReference type="ARBA" id="ARBA00009592"/>
    </source>
</evidence>
<dbReference type="Pfam" id="PF00560">
    <property type="entry name" value="LRR_1"/>
    <property type="match status" value="10"/>
</dbReference>
<dbReference type="Pfam" id="PF13855">
    <property type="entry name" value="LRR_8"/>
    <property type="match status" value="1"/>
</dbReference>
<dbReference type="GO" id="GO:0005886">
    <property type="term" value="C:plasma membrane"/>
    <property type="evidence" value="ECO:0007669"/>
    <property type="project" value="UniProtKB-SubCell"/>
</dbReference>
<evidence type="ECO:0000256" key="9">
    <source>
        <dbReference type="ARBA" id="ARBA00023136"/>
    </source>
</evidence>
<evidence type="ECO:0000256" key="6">
    <source>
        <dbReference type="ARBA" id="ARBA00022729"/>
    </source>
</evidence>